<dbReference type="Proteomes" id="UP001332192">
    <property type="component" value="Chromosome"/>
</dbReference>
<organism evidence="4 5">
    <name type="scientific">Carboxydichorda subterranea</name>
    <dbReference type="NCBI Taxonomy" id="3109565"/>
    <lineage>
        <taxon>Bacteria</taxon>
        <taxon>Bacillati</taxon>
        <taxon>Bacillota</taxon>
        <taxon>Limnochordia</taxon>
        <taxon>Limnochordales</taxon>
        <taxon>Geochordaceae</taxon>
        <taxon>Carboxydichorda</taxon>
    </lineage>
</organism>
<dbReference type="PANTHER" id="PTHR18964:SF149">
    <property type="entry name" value="BIFUNCTIONAL UDP-N-ACETYLGLUCOSAMINE 2-EPIMERASE_N-ACETYLMANNOSAMINE KINASE"/>
    <property type="match status" value="1"/>
</dbReference>
<dbReference type="Gene3D" id="3.30.420.40">
    <property type="match status" value="2"/>
</dbReference>
<evidence type="ECO:0000256" key="3">
    <source>
        <dbReference type="ARBA" id="ARBA00022629"/>
    </source>
</evidence>
<keyword evidence="3" id="KW-0119">Carbohydrate metabolism</keyword>
<keyword evidence="3" id="KW-0859">Xylose metabolism</keyword>
<reference evidence="4 5" key="1">
    <citation type="journal article" date="2024" name="Front. Microbiol.">
        <title>Novel thermophilic genera Geochorda gen. nov. and Carboxydochorda gen. nov. from the deep terrestrial subsurface reveal the ecophysiological diversity in the class Limnochordia.</title>
        <authorList>
            <person name="Karnachuk O.V."/>
            <person name="Lukina A.P."/>
            <person name="Avakyan M.R."/>
            <person name="Kadnikov V.V."/>
            <person name="Begmatov S."/>
            <person name="Beletsky A.V."/>
            <person name="Vlasova K.G."/>
            <person name="Novikov A.A."/>
            <person name="Shcherbakova V.A."/>
            <person name="Mardanov A.V."/>
            <person name="Ravin N.V."/>
        </authorList>
    </citation>
    <scope>NUCLEOTIDE SEQUENCE [LARGE SCALE GENOMIC DNA]</scope>
    <source>
        <strain evidence="4 5">L945</strain>
    </source>
</reference>
<name>A0ABZ1BTA9_9FIRM</name>
<sequence length="430" mass="44984">MSGHRLHLAGSVVRGGDVRASNRRVVLELIERHGPVSRADLARLAGLSMPSTSEIVADLLASGLVVWGGEGASRGGRRPMLLRFHPARASVLAVDLGGMAATMGLFLLDGTSLVEDRFSLPESARGAEAVHHLVAAVRAMVERAPRERPELLGVGIAAPGVTDPETGEVSLAPVVGWAGTPVRHLLEQQLGLRVVVDNDVNAAALAEWRFGDGARYGSFAFVSIGTGVGMGIILDGQIHRGRLNQAGEIGYMVLDPDWADTPGGFGNLESRVALPALARDYARLGASGGPASPSPPVDAGVEAAVRRLLDDAAAGRQEALALLRERARLLARALVNTYAVLAPEAIFLGGPISPYLAALLPLVEVEAARLVPFRPVLLRSALGQRAGLMGACALASDMVKEQLLAQAPAWKAGEKGKRWAAGALDVRRLG</sequence>
<dbReference type="RefSeq" id="WP_324715304.1">
    <property type="nucleotide sequence ID" value="NZ_CP141615.1"/>
</dbReference>
<evidence type="ECO:0000313" key="5">
    <source>
        <dbReference type="Proteomes" id="UP001332192"/>
    </source>
</evidence>
<accession>A0ABZ1BTA9</accession>
<evidence type="ECO:0000256" key="1">
    <source>
        <dbReference type="ARBA" id="ARBA00002486"/>
    </source>
</evidence>
<protein>
    <submittedName>
        <fullName evidence="4">ROK family transcriptional regulator</fullName>
    </submittedName>
</protein>
<dbReference type="InterPro" id="IPR043129">
    <property type="entry name" value="ATPase_NBD"/>
</dbReference>
<comment type="similarity">
    <text evidence="2">Belongs to the ROK (NagC/XylR) family.</text>
</comment>
<dbReference type="InterPro" id="IPR036390">
    <property type="entry name" value="WH_DNA-bd_sf"/>
</dbReference>
<proteinExistence type="inferred from homology"/>
<dbReference type="SUPFAM" id="SSF53067">
    <property type="entry name" value="Actin-like ATPase domain"/>
    <property type="match status" value="1"/>
</dbReference>
<dbReference type="Pfam" id="PF00480">
    <property type="entry name" value="ROK"/>
    <property type="match status" value="1"/>
</dbReference>
<dbReference type="PANTHER" id="PTHR18964">
    <property type="entry name" value="ROK (REPRESSOR, ORF, KINASE) FAMILY"/>
    <property type="match status" value="1"/>
</dbReference>
<dbReference type="Gene3D" id="1.10.10.10">
    <property type="entry name" value="Winged helix-like DNA-binding domain superfamily/Winged helix DNA-binding domain"/>
    <property type="match status" value="1"/>
</dbReference>
<dbReference type="EMBL" id="CP141615">
    <property type="protein sequence ID" value="WRP16031.1"/>
    <property type="molecule type" value="Genomic_DNA"/>
</dbReference>
<dbReference type="InterPro" id="IPR036388">
    <property type="entry name" value="WH-like_DNA-bd_sf"/>
</dbReference>
<dbReference type="SUPFAM" id="SSF46785">
    <property type="entry name" value="Winged helix' DNA-binding domain"/>
    <property type="match status" value="1"/>
</dbReference>
<comment type="function">
    <text evidence="1">Transcriptional repressor of xylose-utilizing enzymes.</text>
</comment>
<dbReference type="InterPro" id="IPR000600">
    <property type="entry name" value="ROK"/>
</dbReference>
<evidence type="ECO:0000256" key="2">
    <source>
        <dbReference type="ARBA" id="ARBA00006479"/>
    </source>
</evidence>
<gene>
    <name evidence="4" type="ORF">U7230_07890</name>
</gene>
<evidence type="ECO:0000313" key="4">
    <source>
        <dbReference type="EMBL" id="WRP16031.1"/>
    </source>
</evidence>
<keyword evidence="5" id="KW-1185">Reference proteome</keyword>